<dbReference type="AlphaFoldDB" id="A0A4R5TYB5"/>
<keyword evidence="2" id="KW-1185">Reference proteome</keyword>
<evidence type="ECO:0000313" key="2">
    <source>
        <dbReference type="Proteomes" id="UP000294796"/>
    </source>
</evidence>
<evidence type="ECO:0000313" key="1">
    <source>
        <dbReference type="EMBL" id="TDK26217.1"/>
    </source>
</evidence>
<dbReference type="Proteomes" id="UP000294796">
    <property type="component" value="Unassembled WGS sequence"/>
</dbReference>
<evidence type="ECO:0008006" key="3">
    <source>
        <dbReference type="Google" id="ProtNLM"/>
    </source>
</evidence>
<comment type="caution">
    <text evidence="1">The sequence shown here is derived from an EMBL/GenBank/DDBJ whole genome shotgun (WGS) entry which is preliminary data.</text>
</comment>
<proteinExistence type="predicted"/>
<dbReference type="EMBL" id="SMTF01000003">
    <property type="protein sequence ID" value="TDK26217.1"/>
    <property type="molecule type" value="Genomic_DNA"/>
</dbReference>
<name>A0A4R5TYB5_9GAMM</name>
<organism evidence="1 2">
    <name type="scientific">Luteimonas aestuarii</name>
    <dbReference type="NCBI Taxonomy" id="453837"/>
    <lineage>
        <taxon>Bacteria</taxon>
        <taxon>Pseudomonadati</taxon>
        <taxon>Pseudomonadota</taxon>
        <taxon>Gammaproteobacteria</taxon>
        <taxon>Lysobacterales</taxon>
        <taxon>Lysobacteraceae</taxon>
        <taxon>Luteimonas</taxon>
    </lineage>
</organism>
<gene>
    <name evidence="1" type="ORF">E2F46_06360</name>
</gene>
<sequence length="237" mass="26489">MTSVPERLQSAILAVLAEAKALNIRLNRTALFKFVYLLDCLHAESHNGSTASEAKWYFHHFGPFAVDLAEGLDALTALGIIQSHDGSFKGKDFTQYWLGEHPIGPTLTDAGLRGSQALRFSQWLRAFAGDMSKLLDHVYFDTLPMSNAVPGQSLDFKELAQEAPVGRRPHTHIKDQGKILRVAQLQEKLKQRFLARPTENLVETIHRPIYDDVYRDAMAMVDDGETIDDPIAFNASI</sequence>
<accession>A0A4R5TYB5</accession>
<reference evidence="1 2" key="1">
    <citation type="submission" date="2019-03" db="EMBL/GenBank/DDBJ databases">
        <title>Luteimonas zhaokaii sp.nov., isolated from the rectal contents of Plateau pika in Yushu, Qinghai Province, China.</title>
        <authorList>
            <person name="Zhang G."/>
        </authorList>
    </citation>
    <scope>NUCLEOTIDE SEQUENCE [LARGE SCALE GENOMIC DNA]</scope>
    <source>
        <strain evidence="1 2">B9</strain>
    </source>
</reference>
<dbReference type="RefSeq" id="WP_133321250.1">
    <property type="nucleotide sequence ID" value="NZ_SMTF01000003.1"/>
</dbReference>
<dbReference type="OrthoDB" id="7061306at2"/>
<protein>
    <recommendedName>
        <fullName evidence="3">DUF4065 domain-containing protein</fullName>
    </recommendedName>
</protein>